<keyword evidence="2" id="KW-1185">Reference proteome</keyword>
<organism evidence="1 2">
    <name type="scientific">Mytilus edulis</name>
    <name type="common">Blue mussel</name>
    <dbReference type="NCBI Taxonomy" id="6550"/>
    <lineage>
        <taxon>Eukaryota</taxon>
        <taxon>Metazoa</taxon>
        <taxon>Spiralia</taxon>
        <taxon>Lophotrochozoa</taxon>
        <taxon>Mollusca</taxon>
        <taxon>Bivalvia</taxon>
        <taxon>Autobranchia</taxon>
        <taxon>Pteriomorphia</taxon>
        <taxon>Mytilida</taxon>
        <taxon>Mytiloidea</taxon>
        <taxon>Mytilidae</taxon>
        <taxon>Mytilinae</taxon>
        <taxon>Mytilus</taxon>
    </lineage>
</organism>
<sequence length="275" mass="32415">MYLKHIESIVFGCKIDLKLWVNQSPDKEDNRTKSSKMSLHLILTNLEEDAEVDKQKYMENVIAFAKKSKVPCHVEKQGGSACNSNKEIKEKTVKKLEKNGFNQPKELEKDNEFFERKVKELRIDEIGEEFLPVIVSIMAVKNDKIEDKLRKMTEMTDIPSIRLTLTEKVFNVKVFFPGGYHDVYTIQSWLKKKLEKNLKHNSNEKGFIYKILDDVDAVVCFLIMKVYFEKPQLFEKRYRERDYPSALLIHLLKKEKNGKLRRTTYISSENFELHI</sequence>
<dbReference type="EMBL" id="CAJPWZ010001593">
    <property type="protein sequence ID" value="CAG2218204.1"/>
    <property type="molecule type" value="Genomic_DNA"/>
</dbReference>
<dbReference type="Proteomes" id="UP000683360">
    <property type="component" value="Unassembled WGS sequence"/>
</dbReference>
<comment type="caution">
    <text evidence="1">The sequence shown here is derived from an EMBL/GenBank/DDBJ whole genome shotgun (WGS) entry which is preliminary data.</text>
</comment>
<accession>A0A8S3SJP0</accession>
<gene>
    <name evidence="1" type="ORF">MEDL_31855</name>
</gene>
<evidence type="ECO:0000313" key="2">
    <source>
        <dbReference type="Proteomes" id="UP000683360"/>
    </source>
</evidence>
<evidence type="ECO:0000313" key="1">
    <source>
        <dbReference type="EMBL" id="CAG2218204.1"/>
    </source>
</evidence>
<reference evidence="1" key="1">
    <citation type="submission" date="2021-03" db="EMBL/GenBank/DDBJ databases">
        <authorList>
            <person name="Bekaert M."/>
        </authorList>
    </citation>
    <scope>NUCLEOTIDE SEQUENCE</scope>
</reference>
<dbReference type="AlphaFoldDB" id="A0A8S3SJP0"/>
<proteinExistence type="predicted"/>
<protein>
    <submittedName>
        <fullName evidence="1">Uncharacterized protein</fullName>
    </submittedName>
</protein>
<name>A0A8S3SJP0_MYTED</name>